<dbReference type="InterPro" id="IPR023343">
    <property type="entry name" value="Penicillin_amidase_dom1"/>
</dbReference>
<dbReference type="PANTHER" id="PTHR34218">
    <property type="entry name" value="PEPTIDASE S45 PENICILLIN AMIDASE"/>
    <property type="match status" value="1"/>
</dbReference>
<evidence type="ECO:0000256" key="3">
    <source>
        <dbReference type="ARBA" id="ARBA00022801"/>
    </source>
</evidence>
<dbReference type="GeneID" id="25565658"/>
<dbReference type="Gene3D" id="3.60.20.10">
    <property type="entry name" value="Glutamine Phosphoribosylpyrophosphate, subunit 1, domain 1"/>
    <property type="match status" value="1"/>
</dbReference>
<evidence type="ECO:0000256" key="4">
    <source>
        <dbReference type="ARBA" id="ARBA00023145"/>
    </source>
</evidence>
<dbReference type="Gene3D" id="2.30.120.10">
    <property type="match status" value="1"/>
</dbReference>
<dbReference type="Gene3D" id="1.10.439.10">
    <property type="entry name" value="Penicillin Amidohydrolase, domain 1"/>
    <property type="match status" value="1"/>
</dbReference>
<dbReference type="Proteomes" id="UP000054408">
    <property type="component" value="Unassembled WGS sequence"/>
</dbReference>
<reference evidence="5 6" key="1">
    <citation type="submission" date="2010-05" db="EMBL/GenBank/DDBJ databases">
        <title>The Genome Sequence of Thecamonas trahens ATCC 50062.</title>
        <authorList>
            <consortium name="The Broad Institute Genome Sequencing Platform"/>
            <person name="Russ C."/>
            <person name="Cuomo C."/>
            <person name="Shea T."/>
            <person name="Young S.K."/>
            <person name="Zeng Q."/>
            <person name="Koehrsen M."/>
            <person name="Haas B."/>
            <person name="Borodovsky M."/>
            <person name="Guigo R."/>
            <person name="Alvarado L."/>
            <person name="Berlin A."/>
            <person name="Bochicchio J."/>
            <person name="Borenstein D."/>
            <person name="Chapman S."/>
            <person name="Chen Z."/>
            <person name="Freedman E."/>
            <person name="Gellesch M."/>
            <person name="Goldberg J."/>
            <person name="Griggs A."/>
            <person name="Gujja S."/>
            <person name="Heilman E."/>
            <person name="Heiman D."/>
            <person name="Hepburn T."/>
            <person name="Howarth C."/>
            <person name="Jen D."/>
            <person name="Larson L."/>
            <person name="Mehta T."/>
            <person name="Park D."/>
            <person name="Pearson M."/>
            <person name="Roberts A."/>
            <person name="Saif S."/>
            <person name="Shenoy N."/>
            <person name="Sisk P."/>
            <person name="Stolte C."/>
            <person name="Sykes S."/>
            <person name="Thomson T."/>
            <person name="Walk T."/>
            <person name="White J."/>
            <person name="Yandava C."/>
            <person name="Burger G."/>
            <person name="Gray M.W."/>
            <person name="Holland P.W.H."/>
            <person name="King N."/>
            <person name="Lang F.B.F."/>
            <person name="Roger A.J."/>
            <person name="Ruiz-Trillo I."/>
            <person name="Lander E."/>
            <person name="Nusbaum C."/>
        </authorList>
    </citation>
    <scope>NUCLEOTIDE SEQUENCE [LARGE SCALE GENOMIC DNA]</scope>
    <source>
        <strain evidence="5 6">ATCC 50062</strain>
    </source>
</reference>
<dbReference type="InterPro" id="IPR043147">
    <property type="entry name" value="Penicillin_amidase_A-knob"/>
</dbReference>
<dbReference type="SUPFAM" id="SSF56235">
    <property type="entry name" value="N-terminal nucleophile aminohydrolases (Ntn hydrolases)"/>
    <property type="match status" value="1"/>
</dbReference>
<keyword evidence="2" id="KW-0732">Signal</keyword>
<dbReference type="InterPro" id="IPR043146">
    <property type="entry name" value="Penicillin_amidase_N_B-knob"/>
</dbReference>
<dbReference type="InterPro" id="IPR014395">
    <property type="entry name" value="Pen/GL7ACA/AHL_acylase"/>
</dbReference>
<dbReference type="PANTHER" id="PTHR34218:SF3">
    <property type="entry name" value="ACYL-HOMOSERINE LACTONE ACYLASE PVDQ"/>
    <property type="match status" value="1"/>
</dbReference>
<dbReference type="EMBL" id="GL349465">
    <property type="protein sequence ID" value="KNC51163.1"/>
    <property type="molecule type" value="Genomic_DNA"/>
</dbReference>
<keyword evidence="6" id="KW-1185">Reference proteome</keyword>
<name>A0A0L0DIL1_THETB</name>
<dbReference type="PIRSF" id="PIRSF001227">
    <property type="entry name" value="Pen_acylase"/>
    <property type="match status" value="1"/>
</dbReference>
<proteinExistence type="inferred from homology"/>
<dbReference type="Pfam" id="PF01804">
    <property type="entry name" value="Penicil_amidase"/>
    <property type="match status" value="1"/>
</dbReference>
<evidence type="ECO:0000256" key="1">
    <source>
        <dbReference type="ARBA" id="ARBA00006586"/>
    </source>
</evidence>
<dbReference type="RefSeq" id="XP_013756365.1">
    <property type="nucleotide sequence ID" value="XM_013900911.1"/>
</dbReference>
<dbReference type="OrthoDB" id="330152at2759"/>
<comment type="similarity">
    <text evidence="1">Belongs to the peptidase S45 family.</text>
</comment>
<gene>
    <name evidence="5" type="ORF">AMSG_06514</name>
</gene>
<sequence>MGVLQTVVILVGVAAAAGYFVFVSDLVVTTWSPVVAGCELSLERTARGNSVFMGDEPKVMAIDAAIAAMRLPEVAEEAYTVLDEHSKEMLEAYAHGVNAYIADHWRPFELALVGYDPEPWTPQDTLMTLNLMSVVDLADAQLMMEKFVVQAVAGGAPLAPLHALLGPAVAGLDDELAAEIKELILYDLPVPDILSMVAGAPVKGLGSNNWVVDGSVTASGKPIMSSDPHLQTSRLPAVWYEVVVSVRGGTTWAGIGMPGLPGLIMGRTDALAFSFTYGFADQFELVIEEIVDGKYRAGADKWLPLAVRTATLKQKGGSPVTATYYSTRNGLLEYDPLAAQPPADGKYLARVCSISGAGIAQTIAAALRASEAQTVAEAQALQAQFAPSFNFLTADTAGNIGYQQSGEAFAGGPSFVPRNGWKLASPLATAERMPASELVRVTNPPSGMMATANNDVCADMPGGAGREQCIVNLHMGPDRASRIMAKLAHEAAKHPLTAADMKALQQDMYSPFMAALLDGWLGTELGKLAAAGNVGAQALLAWDRRYTPDSAAASLSHDILHALLDATYSLVFGHEAWHRVVTETPLYADFAHLFNAALLDVSTDKLGVFSSPDAKASALAAAAATVLAPVAEQDALATVEAWGDRMAFTQLNIFFDGHMAFLGLNNGPIQMRGSHGVVVQGALTTIKGRASNWSQSWLMVTDLASSFMETLLPGGPSGRRFSWLYLTGIDDWISYNHKTIDVFSASSTADAAAKTDL</sequence>
<dbReference type="Gene3D" id="1.10.1400.10">
    <property type="match status" value="1"/>
</dbReference>
<dbReference type="InterPro" id="IPR029055">
    <property type="entry name" value="Ntn_hydrolases_N"/>
</dbReference>
<dbReference type="InterPro" id="IPR002692">
    <property type="entry name" value="S45"/>
</dbReference>
<evidence type="ECO:0000313" key="5">
    <source>
        <dbReference type="EMBL" id="KNC51163.1"/>
    </source>
</evidence>
<evidence type="ECO:0000256" key="2">
    <source>
        <dbReference type="ARBA" id="ARBA00022729"/>
    </source>
</evidence>
<accession>A0A0L0DIL1</accession>
<keyword evidence="4" id="KW-0865">Zymogen</keyword>
<evidence type="ECO:0000313" key="6">
    <source>
        <dbReference type="Proteomes" id="UP000054408"/>
    </source>
</evidence>
<dbReference type="GO" id="GO:0017000">
    <property type="term" value="P:antibiotic biosynthetic process"/>
    <property type="evidence" value="ECO:0007669"/>
    <property type="project" value="InterPro"/>
</dbReference>
<dbReference type="GO" id="GO:0016811">
    <property type="term" value="F:hydrolase activity, acting on carbon-nitrogen (but not peptide) bonds, in linear amides"/>
    <property type="evidence" value="ECO:0007669"/>
    <property type="project" value="InterPro"/>
</dbReference>
<dbReference type="OMA" id="WDIFERE"/>
<organism evidence="5 6">
    <name type="scientific">Thecamonas trahens ATCC 50062</name>
    <dbReference type="NCBI Taxonomy" id="461836"/>
    <lineage>
        <taxon>Eukaryota</taxon>
        <taxon>Apusozoa</taxon>
        <taxon>Apusomonadida</taxon>
        <taxon>Apusomonadidae</taxon>
        <taxon>Thecamonas</taxon>
    </lineage>
</organism>
<keyword evidence="3" id="KW-0378">Hydrolase</keyword>
<dbReference type="AlphaFoldDB" id="A0A0L0DIL1"/>
<protein>
    <submittedName>
        <fullName evidence="5">Peptidase S45 penicillin amidase</fullName>
    </submittedName>
</protein>
<dbReference type="eggNOG" id="ENOG502S0YK">
    <property type="taxonomic scope" value="Eukaryota"/>
</dbReference>